<name>A0A8T1A3R2_9STRA</name>
<accession>A0A8T1A3R2</accession>
<reference evidence="1" key="1">
    <citation type="submission" date="2018-10" db="EMBL/GenBank/DDBJ databases">
        <title>Effector identification in a new, highly contiguous assembly of the strawberry crown rot pathogen Phytophthora cactorum.</title>
        <authorList>
            <person name="Armitage A.D."/>
            <person name="Nellist C.F."/>
            <person name="Bates H."/>
            <person name="Vickerstaff R.J."/>
            <person name="Harrison R.J."/>
        </authorList>
    </citation>
    <scope>NUCLEOTIDE SEQUENCE</scope>
    <source>
        <strain evidence="1">15-7</strain>
        <strain evidence="2">P421</strain>
    </source>
</reference>
<evidence type="ECO:0000313" key="2">
    <source>
        <dbReference type="EMBL" id="KAG3206426.1"/>
    </source>
</evidence>
<sequence>MGIITAKTYTISIKKLRGAVDQRVIKILPKKFGLVLMG</sequence>
<dbReference type="EMBL" id="RCMV01001823">
    <property type="protein sequence ID" value="KAG3206426.1"/>
    <property type="molecule type" value="Genomic_DNA"/>
</dbReference>
<dbReference type="EMBL" id="RCMG01000004">
    <property type="protein sequence ID" value="KAG2869142.1"/>
    <property type="molecule type" value="Genomic_DNA"/>
</dbReference>
<dbReference type="Proteomes" id="UP000735874">
    <property type="component" value="Unassembled WGS sequence"/>
</dbReference>
<evidence type="ECO:0000313" key="3">
    <source>
        <dbReference type="Proteomes" id="UP000735874"/>
    </source>
</evidence>
<proteinExistence type="predicted"/>
<dbReference type="AlphaFoldDB" id="A0A8T1A3R2"/>
<comment type="caution">
    <text evidence="1">The sequence shown here is derived from an EMBL/GenBank/DDBJ whole genome shotgun (WGS) entry which is preliminary data.</text>
</comment>
<organism evidence="1 3">
    <name type="scientific">Phytophthora cactorum</name>
    <dbReference type="NCBI Taxonomy" id="29920"/>
    <lineage>
        <taxon>Eukaryota</taxon>
        <taxon>Sar</taxon>
        <taxon>Stramenopiles</taxon>
        <taxon>Oomycota</taxon>
        <taxon>Peronosporomycetes</taxon>
        <taxon>Peronosporales</taxon>
        <taxon>Peronosporaceae</taxon>
        <taxon>Phytophthora</taxon>
    </lineage>
</organism>
<dbReference type="Proteomes" id="UP000760860">
    <property type="component" value="Unassembled WGS sequence"/>
</dbReference>
<protein>
    <submittedName>
        <fullName evidence="1">Uncharacterized protein</fullName>
    </submittedName>
</protein>
<evidence type="ECO:0000313" key="1">
    <source>
        <dbReference type="EMBL" id="KAG2869142.1"/>
    </source>
</evidence>
<gene>
    <name evidence="1" type="ORF">PC113_g456</name>
    <name evidence="2" type="ORF">PC129_g21741</name>
</gene>